<sequence length="464" mass="49538">MHHDTTFVDDLGLDPDQISVADADREQRSHDWGTAREDGVRPDVVVWPESTADVASIMRAATEHGVPVTPYAAGTSLEGNAVPIHGGITLDMTRMDAVLDVRPDDLQVDVQPGILGDDVNEAVAKHGLFLPALPSSGAISTIGGMLANDASGMKTVKYGEVSDWVLGMEVVLPTGEVITTGSRAVKTSSGYDLGDIIVGSEGTLGVITRVTIKLAGRPAQVRGGRAHFETLDDAANAVFDAVRSGVDVAKIELIDRLSAAMSNAHLDTDLPDVPMVFVEFHANHGIEEEIDFCRSVFEAHNVTSFEVAENDRGMDELWAARRELAEALEPYETHLSPLTPGDVTVPISEYPGIIRYAKELAEAEDFLIPCFGHAGDGNLHYAVMVDKDDPDHVARGKEVSRKIVERAIELGGTSTGEHGIGLGKQDYLVAEHGEAAVDAMRSIKKALDPAGIMNPGKVFDGPDT</sequence>
<evidence type="ECO:0000256" key="1">
    <source>
        <dbReference type="ARBA" id="ARBA00001974"/>
    </source>
</evidence>
<dbReference type="EC" id="1.1.2.4" evidence="7"/>
<keyword evidence="4" id="KW-0274">FAD</keyword>
<dbReference type="SUPFAM" id="SSF55103">
    <property type="entry name" value="FAD-linked oxidases, C-terminal domain"/>
    <property type="match status" value="1"/>
</dbReference>
<dbReference type="Proteomes" id="UP000253273">
    <property type="component" value="Chromosome"/>
</dbReference>
<evidence type="ECO:0000256" key="7">
    <source>
        <dbReference type="ARBA" id="ARBA00038897"/>
    </source>
</evidence>
<dbReference type="PROSITE" id="PS51387">
    <property type="entry name" value="FAD_PCMH"/>
    <property type="match status" value="1"/>
</dbReference>
<dbReference type="GO" id="GO:0008720">
    <property type="term" value="F:D-lactate dehydrogenase (NAD+) activity"/>
    <property type="evidence" value="ECO:0007669"/>
    <property type="project" value="TreeGrafter"/>
</dbReference>
<organism evidence="9 10">
    <name type="scientific">Haloplanus rubicundus</name>
    <dbReference type="NCBI Taxonomy" id="1547898"/>
    <lineage>
        <taxon>Archaea</taxon>
        <taxon>Methanobacteriati</taxon>
        <taxon>Methanobacteriota</taxon>
        <taxon>Stenosarchaea group</taxon>
        <taxon>Halobacteria</taxon>
        <taxon>Halobacteriales</taxon>
        <taxon>Haloferacaceae</taxon>
        <taxon>Haloplanus</taxon>
    </lineage>
</organism>
<keyword evidence="5" id="KW-0809">Transit peptide</keyword>
<feature type="domain" description="FAD-binding PCMH-type" evidence="8">
    <location>
        <begin position="38"/>
        <end position="217"/>
    </location>
</feature>
<evidence type="ECO:0000256" key="4">
    <source>
        <dbReference type="ARBA" id="ARBA00022827"/>
    </source>
</evidence>
<dbReference type="InterPro" id="IPR036318">
    <property type="entry name" value="FAD-bd_PCMH-like_sf"/>
</dbReference>
<dbReference type="GO" id="GO:1903457">
    <property type="term" value="P:lactate catabolic process"/>
    <property type="evidence" value="ECO:0007669"/>
    <property type="project" value="TreeGrafter"/>
</dbReference>
<keyword evidence="10" id="KW-1185">Reference proteome</keyword>
<keyword evidence="3" id="KW-0285">Flavoprotein</keyword>
<dbReference type="InterPro" id="IPR016166">
    <property type="entry name" value="FAD-bd_PCMH"/>
</dbReference>
<evidence type="ECO:0000256" key="5">
    <source>
        <dbReference type="ARBA" id="ARBA00022946"/>
    </source>
</evidence>
<dbReference type="OrthoDB" id="26910at2157"/>
<dbReference type="PANTHER" id="PTHR11748:SF111">
    <property type="entry name" value="D-LACTATE DEHYDROGENASE, MITOCHONDRIAL-RELATED"/>
    <property type="match status" value="1"/>
</dbReference>
<dbReference type="SUPFAM" id="SSF56176">
    <property type="entry name" value="FAD-binding/transporter-associated domain-like"/>
    <property type="match status" value="1"/>
</dbReference>
<evidence type="ECO:0000259" key="8">
    <source>
        <dbReference type="PROSITE" id="PS51387"/>
    </source>
</evidence>
<dbReference type="InterPro" id="IPR016171">
    <property type="entry name" value="Vanillyl_alc_oxidase_C-sub2"/>
</dbReference>
<evidence type="ECO:0000256" key="6">
    <source>
        <dbReference type="ARBA" id="ARBA00023002"/>
    </source>
</evidence>
<dbReference type="GO" id="GO:0004458">
    <property type="term" value="F:D-lactate dehydrogenase (cytochrome) activity"/>
    <property type="evidence" value="ECO:0007669"/>
    <property type="project" value="UniProtKB-EC"/>
</dbReference>
<dbReference type="InterPro" id="IPR004113">
    <property type="entry name" value="FAD-bd_oxidored_4_C"/>
</dbReference>
<reference evidence="9 10" key="1">
    <citation type="submission" date="2018-07" db="EMBL/GenBank/DDBJ databases">
        <title>Genome sequences of Haloplanus sp. CBA1113.</title>
        <authorList>
            <person name="Kim Y.B."/>
            <person name="Roh S.W."/>
        </authorList>
    </citation>
    <scope>NUCLEOTIDE SEQUENCE [LARGE SCALE GENOMIC DNA]</scope>
    <source>
        <strain evidence="9 10">CBA1113</strain>
    </source>
</reference>
<evidence type="ECO:0000313" key="9">
    <source>
        <dbReference type="EMBL" id="AXG06544.1"/>
    </source>
</evidence>
<evidence type="ECO:0000256" key="3">
    <source>
        <dbReference type="ARBA" id="ARBA00022630"/>
    </source>
</evidence>
<comment type="similarity">
    <text evidence="2">Belongs to the FAD-binding oxidoreductase/transferase type 4 family.</text>
</comment>
<dbReference type="InterPro" id="IPR016164">
    <property type="entry name" value="FAD-linked_Oxase-like_C"/>
</dbReference>
<dbReference type="Gene3D" id="1.10.45.10">
    <property type="entry name" value="Vanillyl-alcohol Oxidase, Chain A, domain 4"/>
    <property type="match status" value="1"/>
</dbReference>
<dbReference type="InterPro" id="IPR006094">
    <property type="entry name" value="Oxid_FAD_bind_N"/>
</dbReference>
<gene>
    <name evidence="9" type="ORF">DU500_08970</name>
</gene>
<comment type="cofactor">
    <cofactor evidence="1">
        <name>FAD</name>
        <dbReference type="ChEBI" id="CHEBI:57692"/>
    </cofactor>
</comment>
<dbReference type="Pfam" id="PF01565">
    <property type="entry name" value="FAD_binding_4"/>
    <property type="match status" value="1"/>
</dbReference>
<evidence type="ECO:0000313" key="10">
    <source>
        <dbReference type="Proteomes" id="UP000253273"/>
    </source>
</evidence>
<dbReference type="EMBL" id="CP031150">
    <property type="protein sequence ID" value="AXG06544.1"/>
    <property type="molecule type" value="Genomic_DNA"/>
</dbReference>
<evidence type="ECO:0000256" key="2">
    <source>
        <dbReference type="ARBA" id="ARBA00008000"/>
    </source>
</evidence>
<keyword evidence="6" id="KW-0560">Oxidoreductase</keyword>
<accession>A0A345E2X2</accession>
<dbReference type="GeneID" id="37283513"/>
<name>A0A345E2X2_9EURY</name>
<dbReference type="FunFam" id="3.30.70.2740:FF:000001">
    <property type="entry name" value="D-lactate dehydrogenase mitochondrial"/>
    <property type="match status" value="1"/>
</dbReference>
<dbReference type="RefSeq" id="WP_114585682.1">
    <property type="nucleotide sequence ID" value="NZ_CP031150.1"/>
</dbReference>
<dbReference type="FunFam" id="1.10.45.10:FF:000001">
    <property type="entry name" value="D-lactate dehydrogenase mitochondrial"/>
    <property type="match status" value="1"/>
</dbReference>
<dbReference type="Gene3D" id="3.30.70.2740">
    <property type="match status" value="1"/>
</dbReference>
<dbReference type="InterPro" id="IPR016169">
    <property type="entry name" value="FAD-bd_PCMH_sub2"/>
</dbReference>
<dbReference type="GO" id="GO:0071949">
    <property type="term" value="F:FAD binding"/>
    <property type="evidence" value="ECO:0007669"/>
    <property type="project" value="InterPro"/>
</dbReference>
<protein>
    <recommendedName>
        <fullName evidence="7">D-lactate dehydrogenase (cytochrome)</fullName>
        <ecNumber evidence="7">1.1.2.4</ecNumber>
    </recommendedName>
</protein>
<dbReference type="PANTHER" id="PTHR11748">
    <property type="entry name" value="D-LACTATE DEHYDROGENASE"/>
    <property type="match status" value="1"/>
</dbReference>
<dbReference type="Gene3D" id="3.30.465.10">
    <property type="match status" value="1"/>
</dbReference>
<dbReference type="KEGG" id="haj:DU500_08970"/>
<proteinExistence type="inferred from homology"/>
<dbReference type="Pfam" id="PF02913">
    <property type="entry name" value="FAD-oxidase_C"/>
    <property type="match status" value="1"/>
</dbReference>
<dbReference type="AlphaFoldDB" id="A0A345E2X2"/>